<dbReference type="GO" id="GO:0098609">
    <property type="term" value="P:cell-cell adhesion"/>
    <property type="evidence" value="ECO:0007669"/>
    <property type="project" value="TreeGrafter"/>
</dbReference>
<dbReference type="SMART" id="SM00409">
    <property type="entry name" value="IG"/>
    <property type="match status" value="3"/>
</dbReference>
<dbReference type="CDD" id="cd00063">
    <property type="entry name" value="FN3"/>
    <property type="match status" value="3"/>
</dbReference>
<dbReference type="SUPFAM" id="SSF48726">
    <property type="entry name" value="Immunoglobulin"/>
    <property type="match status" value="4"/>
</dbReference>
<dbReference type="PANTHER" id="PTHR44170:SF29">
    <property type="entry name" value="NEOGENIN"/>
    <property type="match status" value="1"/>
</dbReference>
<dbReference type="FunFam" id="2.60.40.10:FF:000004">
    <property type="entry name" value="DCC isoform 1"/>
    <property type="match status" value="1"/>
</dbReference>
<evidence type="ECO:0000256" key="6">
    <source>
        <dbReference type="ARBA" id="ARBA00023319"/>
    </source>
</evidence>
<feature type="region of interest" description="Disordered" evidence="7">
    <location>
        <begin position="813"/>
        <end position="843"/>
    </location>
</feature>
<dbReference type="PANTHER" id="PTHR44170">
    <property type="entry name" value="PROTEIN SIDEKICK"/>
    <property type="match status" value="1"/>
</dbReference>
<dbReference type="Pfam" id="PF07679">
    <property type="entry name" value="I-set"/>
    <property type="match status" value="3"/>
</dbReference>
<gene>
    <name evidence="10" type="ORF">Ocin01_11781</name>
</gene>
<dbReference type="InterPro" id="IPR036116">
    <property type="entry name" value="FN3_sf"/>
</dbReference>
<reference evidence="10 11" key="1">
    <citation type="journal article" date="2016" name="Genome Biol. Evol.">
        <title>Gene Family Evolution Reflects Adaptation to Soil Environmental Stressors in the Genome of the Collembolan Orchesella cincta.</title>
        <authorList>
            <person name="Faddeeva-Vakhrusheva A."/>
            <person name="Derks M.F."/>
            <person name="Anvar S.Y."/>
            <person name="Agamennone V."/>
            <person name="Suring W."/>
            <person name="Smit S."/>
            <person name="van Straalen N.M."/>
            <person name="Roelofs D."/>
        </authorList>
    </citation>
    <scope>NUCLEOTIDE SEQUENCE [LARGE SCALE GENOMIC DNA]</scope>
    <source>
        <tissue evidence="10">Mixed pool</tissue>
    </source>
</reference>
<dbReference type="EMBL" id="LJIJ01000735">
    <property type="protein sequence ID" value="ODM94888.1"/>
    <property type="molecule type" value="Genomic_DNA"/>
</dbReference>
<dbReference type="STRING" id="48709.A0A1D2MPR2"/>
<feature type="domain" description="Fibronectin type-III" evidence="9">
    <location>
        <begin position="727"/>
        <end position="828"/>
    </location>
</feature>
<dbReference type="Gene3D" id="2.60.40.10">
    <property type="entry name" value="Immunoglobulins"/>
    <property type="match status" value="8"/>
</dbReference>
<evidence type="ECO:0000259" key="9">
    <source>
        <dbReference type="PROSITE" id="PS50853"/>
    </source>
</evidence>
<keyword evidence="5" id="KW-0325">Glycoprotein</keyword>
<evidence type="ECO:0000259" key="8">
    <source>
        <dbReference type="PROSITE" id="PS50835"/>
    </source>
</evidence>
<comment type="caution">
    <text evidence="10">The sequence shown here is derived from an EMBL/GenBank/DDBJ whole genome shotgun (WGS) entry which is preliminary data.</text>
</comment>
<evidence type="ECO:0000256" key="4">
    <source>
        <dbReference type="ARBA" id="ARBA00023157"/>
    </source>
</evidence>
<sequence length="979" mass="109549">MKESRNSKEEERWLTSPQTEDIGQYQCFAYNEWGTATTNSVFLRKAELNSFKEEDLPLSLRQKETLLSWDAVLQMNAQGALQSINSSRITVDPEGTLWFSNVTRQDQSIEFMYACAAYSRFRNEYKLGNRVFLHVAPTSSVTANNKHRPEIQYASKRNTLPFVELVPLPEIKWAKKGGLLPYDRMEYDNYGKTIKIKEVDFSDEGAYDCDATNGVGTPVSYSIQLTVMCEASGKPSPEIKWIHNGKPLEEAEDNPRRKVLGNRIVLENIKKVDTGNYGCNATNSFGYVYKDVYVNVLALPAEITEKPTDVVSTDGKSIMLRCRVFGAPRPLVRWLKNNQELTGGRYKVLETGDLEIRDVRFADAGEYLCDARNKFGNDSAGGTLVVKEHTKIVDLPEDYEVAAGTTATFRCSAVKDPTLSLTIDWLSDGELIDFETEPRYVKLQDNSLTIDKTTELDSGVYTCVARTEYDNATAAATLTVQDVPNMPLLLSAECSRRTSTVRWRPMGDNRSPILYYTIQYNTSFTPDTWEVSMSPWANYTFRVIARNKIGPSIPSLHSEVCLTSPDVPYKNPDNVKGHGSSPSNLVISWTPMPEIDQCSQVQPTYRPYKIRVRAVNEIGEANVSANDVTGFSGMAEPTEAPANFTLLEKLDARTAIFSWDPVNPENIRENNDGDDDRREILIKNDVMSAVIDKLIPYSKNYVVVLAYNTDYNGPSSRVIEVVTDEGVPGQLNPFDAYPLGASALYLVWRKPEQPNGILTGYRIYYQKVIGTEVGPLMEREPPIMDPEITDAKLAGLEAGTKYRIHIKATTSKGPGEDNFIERSTEPEGQTTPLNKPKRYGDTKFESTEPEFYNLNTTVRGLEPDGPVVQAKPGSGTTGWFIGLIVAIAFLRNCSWTFGLCEGASGVLSAVEERSGRVSMEVISNLHKNLTLIHWGLPDDAKFTEDGSFIGQYGVKKKPTPIFLHQWLVCINFKAMLFKL</sequence>
<dbReference type="SMART" id="SM00060">
    <property type="entry name" value="FN3"/>
    <property type="match status" value="4"/>
</dbReference>
<dbReference type="Pfam" id="PF00041">
    <property type="entry name" value="fn3"/>
    <property type="match status" value="1"/>
</dbReference>
<accession>A0A1D2MPR2</accession>
<feature type="domain" description="Fibronectin type-III" evidence="9">
    <location>
        <begin position="640"/>
        <end position="726"/>
    </location>
</feature>
<dbReference type="SMART" id="SM00408">
    <property type="entry name" value="IGc2"/>
    <property type="match status" value="4"/>
</dbReference>
<evidence type="ECO:0000313" key="11">
    <source>
        <dbReference type="Proteomes" id="UP000094527"/>
    </source>
</evidence>
<comment type="subcellular location">
    <subcellularLocation>
        <location evidence="1">Membrane</location>
    </subcellularLocation>
</comment>
<name>A0A1D2MPR2_ORCCI</name>
<dbReference type="InterPro" id="IPR007110">
    <property type="entry name" value="Ig-like_dom"/>
</dbReference>
<evidence type="ECO:0000313" key="10">
    <source>
        <dbReference type="EMBL" id="ODM94888.1"/>
    </source>
</evidence>
<evidence type="ECO:0000256" key="5">
    <source>
        <dbReference type="ARBA" id="ARBA00023180"/>
    </source>
</evidence>
<dbReference type="GO" id="GO:0007411">
    <property type="term" value="P:axon guidance"/>
    <property type="evidence" value="ECO:0007669"/>
    <property type="project" value="TreeGrafter"/>
</dbReference>
<evidence type="ECO:0000256" key="3">
    <source>
        <dbReference type="ARBA" id="ARBA00023136"/>
    </source>
</evidence>
<dbReference type="SUPFAM" id="SSF49265">
    <property type="entry name" value="Fibronectin type III"/>
    <property type="match status" value="2"/>
</dbReference>
<dbReference type="InterPro" id="IPR036179">
    <property type="entry name" value="Ig-like_dom_sf"/>
</dbReference>
<proteinExistence type="predicted"/>
<dbReference type="PROSITE" id="PS50835">
    <property type="entry name" value="IG_LIKE"/>
    <property type="match status" value="4"/>
</dbReference>
<organism evidence="10 11">
    <name type="scientific">Orchesella cincta</name>
    <name type="common">Springtail</name>
    <name type="synonym">Podura cincta</name>
    <dbReference type="NCBI Taxonomy" id="48709"/>
    <lineage>
        <taxon>Eukaryota</taxon>
        <taxon>Metazoa</taxon>
        <taxon>Ecdysozoa</taxon>
        <taxon>Arthropoda</taxon>
        <taxon>Hexapoda</taxon>
        <taxon>Collembola</taxon>
        <taxon>Entomobryomorpha</taxon>
        <taxon>Entomobryoidea</taxon>
        <taxon>Orchesellidae</taxon>
        <taxon>Orchesellinae</taxon>
        <taxon>Orchesella</taxon>
    </lineage>
</organism>
<feature type="domain" description="Ig-like" evidence="8">
    <location>
        <begin position="216"/>
        <end position="295"/>
    </location>
</feature>
<keyword evidence="4" id="KW-1015">Disulfide bond</keyword>
<evidence type="ECO:0000256" key="2">
    <source>
        <dbReference type="ARBA" id="ARBA00022737"/>
    </source>
</evidence>
<dbReference type="InterPro" id="IPR003599">
    <property type="entry name" value="Ig_sub"/>
</dbReference>
<dbReference type="PROSITE" id="PS50853">
    <property type="entry name" value="FN3"/>
    <property type="match status" value="2"/>
</dbReference>
<keyword evidence="2" id="KW-0677">Repeat</keyword>
<dbReference type="Proteomes" id="UP000094527">
    <property type="component" value="Unassembled WGS sequence"/>
</dbReference>
<dbReference type="GO" id="GO:0030424">
    <property type="term" value="C:axon"/>
    <property type="evidence" value="ECO:0007669"/>
    <property type="project" value="TreeGrafter"/>
</dbReference>
<evidence type="ECO:0000256" key="7">
    <source>
        <dbReference type="SAM" id="MobiDB-lite"/>
    </source>
</evidence>
<protein>
    <submittedName>
        <fullName evidence="10">Neuroglian</fullName>
    </submittedName>
</protein>
<feature type="domain" description="Ig-like" evidence="8">
    <location>
        <begin position="300"/>
        <end position="387"/>
    </location>
</feature>
<dbReference type="AlphaFoldDB" id="A0A1D2MPR2"/>
<keyword evidence="11" id="KW-1185">Reference proteome</keyword>
<keyword evidence="3" id="KW-0472">Membrane</keyword>
<dbReference type="InterPro" id="IPR003961">
    <property type="entry name" value="FN3_dom"/>
</dbReference>
<dbReference type="FunFam" id="2.60.40.10:FF:001687">
    <property type="entry name" value="Neuroglian, isoform E"/>
    <property type="match status" value="1"/>
</dbReference>
<dbReference type="GO" id="GO:0005886">
    <property type="term" value="C:plasma membrane"/>
    <property type="evidence" value="ECO:0007669"/>
    <property type="project" value="TreeGrafter"/>
</dbReference>
<dbReference type="InterPro" id="IPR003598">
    <property type="entry name" value="Ig_sub2"/>
</dbReference>
<evidence type="ECO:0000256" key="1">
    <source>
        <dbReference type="ARBA" id="ARBA00004370"/>
    </source>
</evidence>
<keyword evidence="6" id="KW-0393">Immunoglobulin domain</keyword>
<dbReference type="InterPro" id="IPR013098">
    <property type="entry name" value="Ig_I-set"/>
</dbReference>
<feature type="domain" description="Ig-like" evidence="8">
    <location>
        <begin position="390"/>
        <end position="479"/>
    </location>
</feature>
<dbReference type="InterPro" id="IPR013783">
    <property type="entry name" value="Ig-like_fold"/>
</dbReference>
<feature type="domain" description="Ig-like" evidence="8">
    <location>
        <begin position="93"/>
        <end position="214"/>
    </location>
</feature>
<dbReference type="OrthoDB" id="6244967at2759"/>